<organism evidence="1 2">
    <name type="scientific">Meripilus lineatus</name>
    <dbReference type="NCBI Taxonomy" id="2056292"/>
    <lineage>
        <taxon>Eukaryota</taxon>
        <taxon>Fungi</taxon>
        <taxon>Dikarya</taxon>
        <taxon>Basidiomycota</taxon>
        <taxon>Agaricomycotina</taxon>
        <taxon>Agaricomycetes</taxon>
        <taxon>Polyporales</taxon>
        <taxon>Meripilaceae</taxon>
        <taxon>Meripilus</taxon>
    </lineage>
</organism>
<dbReference type="AlphaFoldDB" id="A0AAD5YE82"/>
<dbReference type="GO" id="GO:0005739">
    <property type="term" value="C:mitochondrion"/>
    <property type="evidence" value="ECO:0007669"/>
    <property type="project" value="InterPro"/>
</dbReference>
<protein>
    <submittedName>
        <fullName evidence="1">Uncharacterized protein</fullName>
    </submittedName>
</protein>
<dbReference type="InterPro" id="IPR034444">
    <property type="entry name" value="Nuo17.8"/>
</dbReference>
<comment type="caution">
    <text evidence="1">The sequence shown here is derived from an EMBL/GenBank/DDBJ whole genome shotgun (WGS) entry which is preliminary data.</text>
</comment>
<proteinExistence type="predicted"/>
<name>A0AAD5YE82_9APHY</name>
<dbReference type="EMBL" id="JANAWD010000607">
    <property type="protein sequence ID" value="KAJ3477315.1"/>
    <property type="molecule type" value="Genomic_DNA"/>
</dbReference>
<dbReference type="PANTHER" id="PTHR42100:SF1">
    <property type="entry name" value="OXIDOREDUCTASE 178 KDA SUBUNIT, PUTATIVE (AFU_ORTHOLOGUE AFUA_8G04320)-RELATED"/>
    <property type="match status" value="1"/>
</dbReference>
<accession>A0AAD5YE82</accession>
<sequence>MSFARAGRLALPRRGPRWVLNRRGLATHGAEEHAAESTNVAFPKEDFSSPVWRNFILFGLAVVGFYKFAPSPDESNYVTRLLEHNAVPREVWSKLNLQHLLLSAEGQQNTLTIADAQRKPIHRYRYPQSFEQHFPHCQRVGATSDTSNVSVKGDWE</sequence>
<dbReference type="PANTHER" id="PTHR42100">
    <property type="entry name" value="OXIDOREDUCTASE 178 KDA SUBUNIT, PUTATIVE (AFU_ORTHOLOGUE AFUA_8G04320)-RELATED"/>
    <property type="match status" value="1"/>
</dbReference>
<reference evidence="1" key="1">
    <citation type="submission" date="2022-07" db="EMBL/GenBank/DDBJ databases">
        <title>Genome Sequence of Physisporinus lineatus.</title>
        <authorList>
            <person name="Buettner E."/>
        </authorList>
    </citation>
    <scope>NUCLEOTIDE SEQUENCE</scope>
    <source>
        <strain evidence="1">VT162</strain>
    </source>
</reference>
<keyword evidence="2" id="KW-1185">Reference proteome</keyword>
<evidence type="ECO:0000313" key="2">
    <source>
        <dbReference type="Proteomes" id="UP001212997"/>
    </source>
</evidence>
<gene>
    <name evidence="1" type="ORF">NLI96_g10541</name>
</gene>
<evidence type="ECO:0000313" key="1">
    <source>
        <dbReference type="EMBL" id="KAJ3477315.1"/>
    </source>
</evidence>
<dbReference type="Proteomes" id="UP001212997">
    <property type="component" value="Unassembled WGS sequence"/>
</dbReference>